<feature type="region of interest" description="Disordered" evidence="1">
    <location>
        <begin position="30"/>
        <end position="49"/>
    </location>
</feature>
<dbReference type="Proteomes" id="UP001595850">
    <property type="component" value="Unassembled WGS sequence"/>
</dbReference>
<dbReference type="InterPro" id="IPR016182">
    <property type="entry name" value="Cu_amine_oxidase_N-reg"/>
</dbReference>
<name>A0ABV8IAZ0_9ACTN</name>
<evidence type="ECO:0008006" key="4">
    <source>
        <dbReference type="Google" id="ProtNLM"/>
    </source>
</evidence>
<evidence type="ECO:0000256" key="1">
    <source>
        <dbReference type="SAM" id="MobiDB-lite"/>
    </source>
</evidence>
<evidence type="ECO:0000313" key="2">
    <source>
        <dbReference type="EMBL" id="MFC4061341.1"/>
    </source>
</evidence>
<organism evidence="2 3">
    <name type="scientific">Planomonospora corallina</name>
    <dbReference type="NCBI Taxonomy" id="1806052"/>
    <lineage>
        <taxon>Bacteria</taxon>
        <taxon>Bacillati</taxon>
        <taxon>Actinomycetota</taxon>
        <taxon>Actinomycetes</taxon>
        <taxon>Streptosporangiales</taxon>
        <taxon>Streptosporangiaceae</taxon>
        <taxon>Planomonospora</taxon>
    </lineage>
</organism>
<dbReference type="SUPFAM" id="SSF54416">
    <property type="entry name" value="Amine oxidase N-terminal region"/>
    <property type="match status" value="1"/>
</dbReference>
<dbReference type="Gene3D" id="3.10.450.40">
    <property type="match status" value="1"/>
</dbReference>
<protein>
    <recommendedName>
        <fullName evidence="4">Tat pathway signal sequence domain protein</fullName>
    </recommendedName>
</protein>
<proteinExistence type="predicted"/>
<keyword evidence="3" id="KW-1185">Reference proteome</keyword>
<gene>
    <name evidence="2" type="ORF">ACFOWE_23830</name>
</gene>
<dbReference type="EMBL" id="JBHSBM010000027">
    <property type="protein sequence ID" value="MFC4061341.1"/>
    <property type="molecule type" value="Genomic_DNA"/>
</dbReference>
<dbReference type="RefSeq" id="WP_377291431.1">
    <property type="nucleotide sequence ID" value="NZ_JBHSBM010000027.1"/>
</dbReference>
<sequence>MRRARVMMALAGAGVTVVAGAFFLIPGEPGSQAAQSVSRPPAPGDPLTGDEIDRAGQVASATWRTHMTTGHAELLYVERDDDKAAKGTRRADVYIYDYRTDRLVVRTVDLARGEVVAEQAERGVQPPPSRGEEIRAAELLLADPVYGSRVRDAHAKAGGRPLASASDLGLRALSFTPSPRDTEAGACEVHRCVRLFVRLPDGSWLDTSRIVIDLSAKKIFTLEW</sequence>
<accession>A0ABV8IAZ0</accession>
<reference evidence="3" key="1">
    <citation type="journal article" date="2019" name="Int. J. Syst. Evol. Microbiol.">
        <title>The Global Catalogue of Microorganisms (GCM) 10K type strain sequencing project: providing services to taxonomists for standard genome sequencing and annotation.</title>
        <authorList>
            <consortium name="The Broad Institute Genomics Platform"/>
            <consortium name="The Broad Institute Genome Sequencing Center for Infectious Disease"/>
            <person name="Wu L."/>
            <person name="Ma J."/>
        </authorList>
    </citation>
    <scope>NUCLEOTIDE SEQUENCE [LARGE SCALE GENOMIC DNA]</scope>
    <source>
        <strain evidence="3">TBRC 4489</strain>
    </source>
</reference>
<evidence type="ECO:0000313" key="3">
    <source>
        <dbReference type="Proteomes" id="UP001595850"/>
    </source>
</evidence>
<comment type="caution">
    <text evidence="2">The sequence shown here is derived from an EMBL/GenBank/DDBJ whole genome shotgun (WGS) entry which is preliminary data.</text>
</comment>